<keyword evidence="1" id="KW-0472">Membrane</keyword>
<evidence type="ECO:0000313" key="2">
    <source>
        <dbReference type="EMBL" id="QHS82569.1"/>
    </source>
</evidence>
<organism evidence="2">
    <name type="scientific">viral metagenome</name>
    <dbReference type="NCBI Taxonomy" id="1070528"/>
    <lineage>
        <taxon>unclassified sequences</taxon>
        <taxon>metagenomes</taxon>
        <taxon>organismal metagenomes</taxon>
    </lineage>
</organism>
<name>A0A6C0ARN0_9ZZZZ</name>
<evidence type="ECO:0000256" key="1">
    <source>
        <dbReference type="SAM" id="Phobius"/>
    </source>
</evidence>
<proteinExistence type="predicted"/>
<protein>
    <submittedName>
        <fullName evidence="2">Uncharacterized protein</fullName>
    </submittedName>
</protein>
<feature type="transmembrane region" description="Helical" evidence="1">
    <location>
        <begin position="218"/>
        <end position="234"/>
    </location>
</feature>
<dbReference type="AlphaFoldDB" id="A0A6C0ARN0"/>
<reference evidence="2" key="1">
    <citation type="journal article" date="2020" name="Nature">
        <title>Giant virus diversity and host interactions through global metagenomics.</title>
        <authorList>
            <person name="Schulz F."/>
            <person name="Roux S."/>
            <person name="Paez-Espino D."/>
            <person name="Jungbluth S."/>
            <person name="Walsh D.A."/>
            <person name="Denef V.J."/>
            <person name="McMahon K.D."/>
            <person name="Konstantinidis K.T."/>
            <person name="Eloe-Fadrosh E.A."/>
            <person name="Kyrpides N.C."/>
            <person name="Woyke T."/>
        </authorList>
    </citation>
    <scope>NUCLEOTIDE SEQUENCE</scope>
    <source>
        <strain evidence="2">GVMAG-S-1101171-111</strain>
    </source>
</reference>
<keyword evidence="1" id="KW-1133">Transmembrane helix</keyword>
<dbReference type="EMBL" id="MN740803">
    <property type="protein sequence ID" value="QHS82569.1"/>
    <property type="molecule type" value="Genomic_DNA"/>
</dbReference>
<sequence>MGGSSSRNRRPPPPPPPVYYYYDVDVPGNANKIIYDKNNTISNQKNVQLPNAVSQLNSTINTTVADYKTKIGLDNQVTKYTAARDKLNQKISSLTDDFTDTNSKIVVRDAILETDNAIIDANTNAISDSTNYLNNAVIESSFLKEKYYATVSKQNNLLSQTLSDTLSGFTTNDKKSANKDDHEIIYATINWYLFIIYYVFLVWLLYLYGYVQVNMHRYKKIAIIIALILYPFYSEYLVEFLYYVYRVIISFMYSIPYVPLRQ</sequence>
<accession>A0A6C0ARN0</accession>
<feature type="transmembrane region" description="Helical" evidence="1">
    <location>
        <begin position="191"/>
        <end position="211"/>
    </location>
</feature>
<keyword evidence="1" id="KW-0812">Transmembrane</keyword>